<evidence type="ECO:0000256" key="1">
    <source>
        <dbReference type="SAM" id="MobiDB-lite"/>
    </source>
</evidence>
<feature type="compositionally biased region" description="Polar residues" evidence="1">
    <location>
        <begin position="46"/>
        <end position="56"/>
    </location>
</feature>
<evidence type="ECO:0000313" key="2">
    <source>
        <dbReference type="EMBL" id="KAA1093443.1"/>
    </source>
</evidence>
<comment type="caution">
    <text evidence="2">The sequence shown here is derived from an EMBL/GenBank/DDBJ whole genome shotgun (WGS) entry which is preliminary data.</text>
</comment>
<organism evidence="2 3">
    <name type="scientific">Puccinia graminis f. sp. tritici</name>
    <dbReference type="NCBI Taxonomy" id="56615"/>
    <lineage>
        <taxon>Eukaryota</taxon>
        <taxon>Fungi</taxon>
        <taxon>Dikarya</taxon>
        <taxon>Basidiomycota</taxon>
        <taxon>Pucciniomycotina</taxon>
        <taxon>Pucciniomycetes</taxon>
        <taxon>Pucciniales</taxon>
        <taxon>Pucciniaceae</taxon>
        <taxon>Puccinia</taxon>
    </lineage>
</organism>
<proteinExistence type="predicted"/>
<feature type="compositionally biased region" description="Polar residues" evidence="1">
    <location>
        <begin position="66"/>
        <end position="76"/>
    </location>
</feature>
<gene>
    <name evidence="2" type="ORF">PGTUg99_016243</name>
</gene>
<evidence type="ECO:0000313" key="3">
    <source>
        <dbReference type="Proteomes" id="UP000325313"/>
    </source>
</evidence>
<dbReference type="AlphaFoldDB" id="A0A5B0NWW7"/>
<name>A0A5B0NWW7_PUCGR</name>
<dbReference type="Proteomes" id="UP000325313">
    <property type="component" value="Unassembled WGS sequence"/>
</dbReference>
<feature type="compositionally biased region" description="Acidic residues" evidence="1">
    <location>
        <begin position="99"/>
        <end position="110"/>
    </location>
</feature>
<accession>A0A5B0NWW7</accession>
<reference evidence="2 3" key="1">
    <citation type="submission" date="2019-05" db="EMBL/GenBank/DDBJ databases">
        <title>Emergence of the Ug99 lineage of the wheat stem rust pathogen through somatic hybridization.</title>
        <authorList>
            <person name="Li F."/>
            <person name="Upadhyaya N.M."/>
            <person name="Sperschneider J."/>
            <person name="Matny O."/>
            <person name="Nguyen-Phuc H."/>
            <person name="Mago R."/>
            <person name="Raley C."/>
            <person name="Miller M.E."/>
            <person name="Silverstein K.A.T."/>
            <person name="Henningsen E."/>
            <person name="Hirsch C.D."/>
            <person name="Visser B."/>
            <person name="Pretorius Z.A."/>
            <person name="Steffenson B.J."/>
            <person name="Schwessinger B."/>
            <person name="Dodds P.N."/>
            <person name="Figueroa M."/>
        </authorList>
    </citation>
    <scope>NUCLEOTIDE SEQUENCE [LARGE SCALE GENOMIC DNA]</scope>
    <source>
        <strain evidence="2 3">Ug99</strain>
    </source>
</reference>
<dbReference type="EMBL" id="VDEP01000374">
    <property type="protein sequence ID" value="KAA1093443.1"/>
    <property type="molecule type" value="Genomic_DNA"/>
</dbReference>
<protein>
    <submittedName>
        <fullName evidence="2">Uncharacterized protein</fullName>
    </submittedName>
</protein>
<sequence length="123" mass="14147">MTRRVTSLPFEFDELWHEITLAAKPNQKGGVDQRTLSLELILIDHQPTQPKPSSDLTKVHHPEAGSISTEGSTFQLIPTPADGSNHEKRKHEIRYWIEPELEDKHDEEESITGRRQRNEPGFE</sequence>
<feature type="region of interest" description="Disordered" evidence="1">
    <location>
        <begin position="46"/>
        <end position="123"/>
    </location>
</feature>